<evidence type="ECO:0000256" key="1">
    <source>
        <dbReference type="SAM" id="MobiDB-lite"/>
    </source>
</evidence>
<protein>
    <recommendedName>
        <fullName evidence="2">CHD N-terminal domain-containing protein</fullName>
    </recommendedName>
</protein>
<proteinExistence type="predicted"/>
<feature type="domain" description="CHD N-terminal" evidence="2">
    <location>
        <begin position="96"/>
        <end position="147"/>
    </location>
</feature>
<sequence length="213" mass="23873">MSDEEMDQTGNTDQEEGMEEDSLLSNDAEAAEDDHDEDDANVSTDLNPSEQASRSAKRKKGSKRGKTKKSRRSEMNVEASSTAELCTLLGVNDVKLEFTEEDYNNITNSKAFAAKVRPLLQAANPKVPFNKVQSVVTSKYKDYQEEMAAQGRPVPSLLSKRSRVVANDKVVAPIKIRISARKKKRNDEEDDDNGMLFNYPFVFFRNLSSNRIA</sequence>
<comment type="caution">
    <text evidence="3">The sequence shown here is derived from an EMBL/GenBank/DDBJ whole genome shotgun (WGS) entry which is preliminary data.</text>
</comment>
<gene>
    <name evidence="3" type="ORF">AB6A40_000991</name>
</gene>
<dbReference type="Proteomes" id="UP001608902">
    <property type="component" value="Unassembled WGS sequence"/>
</dbReference>
<evidence type="ECO:0000259" key="2">
    <source>
        <dbReference type="Pfam" id="PF08073"/>
    </source>
</evidence>
<feature type="compositionally biased region" description="Acidic residues" evidence="1">
    <location>
        <begin position="1"/>
        <end position="22"/>
    </location>
</feature>
<evidence type="ECO:0000313" key="3">
    <source>
        <dbReference type="EMBL" id="MFH4974282.1"/>
    </source>
</evidence>
<dbReference type="Pfam" id="PF08073">
    <property type="entry name" value="CHDNT"/>
    <property type="match status" value="1"/>
</dbReference>
<feature type="compositionally biased region" description="Polar residues" evidence="1">
    <location>
        <begin position="41"/>
        <end position="51"/>
    </location>
</feature>
<keyword evidence="4" id="KW-1185">Reference proteome</keyword>
<feature type="region of interest" description="Disordered" evidence="1">
    <location>
        <begin position="1"/>
        <end position="80"/>
    </location>
</feature>
<dbReference type="AlphaFoldDB" id="A0ABD6EC69"/>
<feature type="compositionally biased region" description="Basic residues" evidence="1">
    <location>
        <begin position="55"/>
        <end position="71"/>
    </location>
</feature>
<reference evidence="3 4" key="1">
    <citation type="submission" date="2024-08" db="EMBL/GenBank/DDBJ databases">
        <title>Gnathostoma spinigerum genome.</title>
        <authorList>
            <person name="Gonzalez-Bertolin B."/>
            <person name="Monzon S."/>
            <person name="Zaballos A."/>
            <person name="Jimenez P."/>
            <person name="Dekumyoy P."/>
            <person name="Varona S."/>
            <person name="Cuesta I."/>
            <person name="Sumanam S."/>
            <person name="Adisakwattana P."/>
            <person name="Gasser R.B."/>
            <person name="Hernandez-Gonzalez A."/>
            <person name="Young N.D."/>
            <person name="Perteguer M.J."/>
        </authorList>
    </citation>
    <scope>NUCLEOTIDE SEQUENCE [LARGE SCALE GENOMIC DNA]</scope>
    <source>
        <strain evidence="3">AL3</strain>
        <tissue evidence="3">Liver</tissue>
    </source>
</reference>
<name>A0ABD6EC69_9BILA</name>
<evidence type="ECO:0000313" key="4">
    <source>
        <dbReference type="Proteomes" id="UP001608902"/>
    </source>
</evidence>
<dbReference type="InterPro" id="IPR012958">
    <property type="entry name" value="CHD_N"/>
</dbReference>
<dbReference type="EMBL" id="JBGFUD010000327">
    <property type="protein sequence ID" value="MFH4974282.1"/>
    <property type="molecule type" value="Genomic_DNA"/>
</dbReference>
<feature type="compositionally biased region" description="Acidic residues" evidence="1">
    <location>
        <begin position="29"/>
        <end position="40"/>
    </location>
</feature>
<organism evidence="3 4">
    <name type="scientific">Gnathostoma spinigerum</name>
    <dbReference type="NCBI Taxonomy" id="75299"/>
    <lineage>
        <taxon>Eukaryota</taxon>
        <taxon>Metazoa</taxon>
        <taxon>Ecdysozoa</taxon>
        <taxon>Nematoda</taxon>
        <taxon>Chromadorea</taxon>
        <taxon>Rhabditida</taxon>
        <taxon>Spirurina</taxon>
        <taxon>Gnathostomatomorpha</taxon>
        <taxon>Gnathostomatoidea</taxon>
        <taxon>Gnathostomatidae</taxon>
        <taxon>Gnathostoma</taxon>
    </lineage>
</organism>
<accession>A0ABD6EC69</accession>